<organism evidence="1 2">
    <name type="scientific">Candidatus Doudnabacteria bacterium RIFCSPLOWO2_01_FULL_44_21</name>
    <dbReference type="NCBI Taxonomy" id="1817841"/>
    <lineage>
        <taxon>Bacteria</taxon>
        <taxon>Candidatus Doudnaibacteriota</taxon>
    </lineage>
</organism>
<dbReference type="Proteomes" id="UP000177281">
    <property type="component" value="Unassembled WGS sequence"/>
</dbReference>
<dbReference type="AlphaFoldDB" id="A0A1F5PWU2"/>
<evidence type="ECO:0000313" key="2">
    <source>
        <dbReference type="Proteomes" id="UP000177281"/>
    </source>
</evidence>
<gene>
    <name evidence="1" type="ORF">A3B10_01225</name>
</gene>
<reference evidence="1 2" key="1">
    <citation type="journal article" date="2016" name="Nat. Commun.">
        <title>Thousands of microbial genomes shed light on interconnected biogeochemical processes in an aquifer system.</title>
        <authorList>
            <person name="Anantharaman K."/>
            <person name="Brown C.T."/>
            <person name="Hug L.A."/>
            <person name="Sharon I."/>
            <person name="Castelle C.J."/>
            <person name="Probst A.J."/>
            <person name="Thomas B.C."/>
            <person name="Singh A."/>
            <person name="Wilkins M.J."/>
            <person name="Karaoz U."/>
            <person name="Brodie E.L."/>
            <person name="Williams K.H."/>
            <person name="Hubbard S.S."/>
            <person name="Banfield J.F."/>
        </authorList>
    </citation>
    <scope>NUCLEOTIDE SEQUENCE [LARGE SCALE GENOMIC DNA]</scope>
</reference>
<proteinExistence type="predicted"/>
<dbReference type="STRING" id="1817841.A3B10_01225"/>
<comment type="caution">
    <text evidence="1">The sequence shown here is derived from an EMBL/GenBank/DDBJ whole genome shotgun (WGS) entry which is preliminary data.</text>
</comment>
<name>A0A1F5PWU2_9BACT</name>
<dbReference type="EMBL" id="MFFB01000018">
    <property type="protein sequence ID" value="OGE94406.1"/>
    <property type="molecule type" value="Genomic_DNA"/>
</dbReference>
<sequence>MSDSNNDRGASTKFRIRILDIVPIHIDLPIPRIPISVNHVGRRHAPYSLIHPKRAGCPAGHPWPVFPQGTSLFCLIQLFVYHRHCGIPPTIKINCGGGRRLRVGEPILNFWLKWFHEPKKFCELKKQIKKKT</sequence>
<accession>A0A1F5PWU2</accession>
<evidence type="ECO:0000313" key="1">
    <source>
        <dbReference type="EMBL" id="OGE94406.1"/>
    </source>
</evidence>
<protein>
    <submittedName>
        <fullName evidence="1">Uncharacterized protein</fullName>
    </submittedName>
</protein>